<reference evidence="1 2" key="1">
    <citation type="journal article" date="2013" name="Genome Announc.">
        <title>Draft genome sequences for three mercury-methylating, sulfate-reducing bacteria.</title>
        <authorList>
            <person name="Brown S.D."/>
            <person name="Hurt R.A.Jr."/>
            <person name="Gilmour C.C."/>
            <person name="Elias D.A."/>
        </authorList>
    </citation>
    <scope>NUCLEOTIDE SEQUENCE [LARGE SCALE GENOMIC DNA]</scope>
    <source>
        <strain evidence="1 2">DSM 16529</strain>
    </source>
</reference>
<evidence type="ECO:0000313" key="1">
    <source>
        <dbReference type="EMBL" id="EPR34125.1"/>
    </source>
</evidence>
<dbReference type="STRING" id="1121439.dsat_2888"/>
<name>S7TC47_9BACT</name>
<dbReference type="AlphaFoldDB" id="S7TC47"/>
<gene>
    <name evidence="1" type="ORF">dsat_2888</name>
</gene>
<keyword evidence="2" id="KW-1185">Reference proteome</keyword>
<protein>
    <submittedName>
        <fullName evidence="1">CRISPR-associated protein, Csd1 family</fullName>
    </submittedName>
</protein>
<dbReference type="NCBIfam" id="TIGR01863">
    <property type="entry name" value="cas_Csd1"/>
    <property type="match status" value="1"/>
</dbReference>
<evidence type="ECO:0000313" key="2">
    <source>
        <dbReference type="Proteomes" id="UP000014975"/>
    </source>
</evidence>
<dbReference type="eggNOG" id="ENOG502Z7WH">
    <property type="taxonomic scope" value="Bacteria"/>
</dbReference>
<dbReference type="OrthoDB" id="9778918at2"/>
<comment type="caution">
    <text evidence="1">The sequence shown here is derived from an EMBL/GenBank/DDBJ whole genome shotgun (WGS) entry which is preliminary data.</text>
</comment>
<dbReference type="Proteomes" id="UP000014975">
    <property type="component" value="Unassembled WGS sequence"/>
</dbReference>
<dbReference type="Pfam" id="PF09709">
    <property type="entry name" value="Cas_Csd1"/>
    <property type="match status" value="1"/>
</dbReference>
<dbReference type="InterPro" id="IPR010144">
    <property type="entry name" value="CRISPR-assoc_prot_Csd1-typ"/>
</dbReference>
<dbReference type="EMBL" id="ATHI01000015">
    <property type="protein sequence ID" value="EPR34125.1"/>
    <property type="molecule type" value="Genomic_DNA"/>
</dbReference>
<dbReference type="PATRIC" id="fig|1121439.3.peg.1405"/>
<accession>S7TC47</accession>
<proteinExistence type="predicted"/>
<dbReference type="RefSeq" id="WP_020886853.1">
    <property type="nucleotide sequence ID" value="NZ_ATHI01000015.1"/>
</dbReference>
<sequence length="638" mass="68948">MLVQTLAAYADSYLADDLAAIAFEEKPVRYLVELDDAGRFCGIRERVRQETRRVGKKEKSVEVVETLRVPRSPVNRNSGVHPLLGCDALPYLFGPRLGVWTAEGKGDKEGRNHAGFVELIQVVAEQTGDAALAACAAFYADPAAVERAAAEVAALKPPPGALASLSVRPARLDSDDPGGPVVGRPVVRRYWTAHYERASGERHAKGGEGMCLISGESGPLAVTHDLIKGAGNLGGQAGVALMSFDKAAFRSYGWEKNANSPVSPGRASAYVLALNDLLRPGAHRRGMSPSVSLHTRSDYGGMAFLYWTREPTDVLPIQILQEPDPDNVKRLMDTPHRPSQMPHGLAGRGNEFYLLAVSGNGGRLVVRDWYPESLEQVTDNVRQWFSDLAMADVFKGGERARPPSIYALLSAVSPPGREPNDKANAAISLAFMRRALHGLPFGHSVLAAALNRLRREQGKARLAADRVALVRLCVNDIAKTKKGGPIMAECLDNDQNDAAYLCGQLLAEYEALQYQALGEVNVTVGDRYYAMASTRPLLAFKRLEDLSRAHLKRLRSDKKAAGIALQQRITALVKRIGESACGNFPAALSLEEQGRFVIGYHHQKADNARKAKEAKAAKEAAKAADAAAESAVPTDAKN</sequence>
<organism evidence="1 2">
    <name type="scientific">Alkalidesulfovibrio alkalitolerans DSM 16529</name>
    <dbReference type="NCBI Taxonomy" id="1121439"/>
    <lineage>
        <taxon>Bacteria</taxon>
        <taxon>Pseudomonadati</taxon>
        <taxon>Thermodesulfobacteriota</taxon>
        <taxon>Desulfovibrionia</taxon>
        <taxon>Desulfovibrionales</taxon>
        <taxon>Desulfovibrionaceae</taxon>
        <taxon>Alkalidesulfovibrio</taxon>
    </lineage>
</organism>